<evidence type="ECO:0000256" key="3">
    <source>
        <dbReference type="SAM" id="Phobius"/>
    </source>
</evidence>
<evidence type="ECO:0000256" key="2">
    <source>
        <dbReference type="ARBA" id="ARBA00023054"/>
    </source>
</evidence>
<dbReference type="GO" id="GO:0030313">
    <property type="term" value="C:cell envelope"/>
    <property type="evidence" value="ECO:0007669"/>
    <property type="project" value="UniProtKB-SubCell"/>
</dbReference>
<dbReference type="Gene3D" id="2.40.10.220">
    <property type="entry name" value="predicted glycosyltransferase like domains"/>
    <property type="match status" value="1"/>
</dbReference>
<accession>A0A562STP2</accession>
<dbReference type="Gene3D" id="2.40.30.170">
    <property type="match status" value="1"/>
</dbReference>
<keyword evidence="3" id="KW-0472">Membrane</keyword>
<keyword evidence="5" id="KW-1185">Reference proteome</keyword>
<dbReference type="AlphaFoldDB" id="A0A562STP2"/>
<dbReference type="SUPFAM" id="SSF51230">
    <property type="entry name" value="Single hybrid motif"/>
    <property type="match status" value="1"/>
</dbReference>
<dbReference type="Gene3D" id="2.40.50.100">
    <property type="match status" value="1"/>
</dbReference>
<keyword evidence="3" id="KW-0812">Transmembrane</keyword>
<feature type="transmembrane region" description="Helical" evidence="3">
    <location>
        <begin position="132"/>
        <end position="155"/>
    </location>
</feature>
<keyword evidence="2" id="KW-0175">Coiled coil</keyword>
<dbReference type="Gene3D" id="1.10.287.470">
    <property type="entry name" value="Helix hairpin bin"/>
    <property type="match status" value="1"/>
</dbReference>
<dbReference type="InterPro" id="IPR011053">
    <property type="entry name" value="Single_hybrid_motif"/>
</dbReference>
<reference evidence="4 5" key="1">
    <citation type="submission" date="2019-07" db="EMBL/GenBank/DDBJ databases">
        <title>Genomic Encyclopedia of Archaeal and Bacterial Type Strains, Phase II (KMG-II): from individual species to whole genera.</title>
        <authorList>
            <person name="Goeker M."/>
        </authorList>
    </citation>
    <scope>NUCLEOTIDE SEQUENCE [LARGE SCALE GENOMIC DNA]</scope>
    <source>
        <strain evidence="4 5">ATCC BAA-252</strain>
    </source>
</reference>
<comment type="subcellular location">
    <subcellularLocation>
        <location evidence="1">Cell envelope</location>
    </subcellularLocation>
</comment>
<evidence type="ECO:0000256" key="1">
    <source>
        <dbReference type="ARBA" id="ARBA00004196"/>
    </source>
</evidence>
<dbReference type="PANTHER" id="PTHR32347">
    <property type="entry name" value="EFFLUX SYSTEM COMPONENT YKNX-RELATED"/>
    <property type="match status" value="1"/>
</dbReference>
<dbReference type="Proteomes" id="UP000320593">
    <property type="component" value="Unassembled WGS sequence"/>
</dbReference>
<name>A0A562STP2_9HYPH</name>
<keyword evidence="3" id="KW-1133">Transmembrane helix</keyword>
<protein>
    <submittedName>
        <fullName evidence="4">Multidrug resistance efflux pump</fullName>
    </submittedName>
</protein>
<dbReference type="InterPro" id="IPR050465">
    <property type="entry name" value="UPF0194_transport"/>
</dbReference>
<evidence type="ECO:0000313" key="4">
    <source>
        <dbReference type="EMBL" id="TWI84625.1"/>
    </source>
</evidence>
<evidence type="ECO:0000313" key="5">
    <source>
        <dbReference type="Proteomes" id="UP000320593"/>
    </source>
</evidence>
<organism evidence="4 5">
    <name type="scientific">Roseibium hamelinense</name>
    <dbReference type="NCBI Taxonomy" id="150831"/>
    <lineage>
        <taxon>Bacteria</taxon>
        <taxon>Pseudomonadati</taxon>
        <taxon>Pseudomonadota</taxon>
        <taxon>Alphaproteobacteria</taxon>
        <taxon>Hyphomicrobiales</taxon>
        <taxon>Stappiaceae</taxon>
        <taxon>Roseibium</taxon>
    </lineage>
</organism>
<proteinExistence type="predicted"/>
<sequence length="505" mass="56480">MRVTLDEQPLDVSDWSLGGFRVAGLKAGLEIGAEHPVSCTLPFQGFNITFEVPARVIRWDQDTRAAAFRFVDLGDREAALMRHFIEELVRGKMTGVEDTILRIDTPVTPVPTKPDPNPVQQMPVRRWPIKQIVMTLFYLSLGIAVFGYVAIYLFASLFRLEVSSAVVSAERTQITAPVSGQIVSLAGRPDDRILSGKTLVHLRNQELQRDVSRAELDLMTTRAELNESKALLADEQSRAEGYRLVAENNIRQAETQLDGLMLARDAARLKLERYQRLFEKGHVVQADLDLAELEHSEALSNLQRKEIHIAELKKLRDSGESTQLYTGTSFAGRAAELGAAVERLEEEAAIRARHLAELKARDDVKRLPSPFDARIVQLLAEPGTTVKAGEPIMVLEENDGRKVTAFLTQDEIDDVRHGSTAKLYVPSEDRWIFATVEKISRTDGFIDEVTQMHRFRAPDSRSAKVVLSSVTDVLPEAGTPVTVYFERHRANIVFRTASSYLRGAQ</sequence>
<gene>
    <name evidence="4" type="ORF">JM93_02957</name>
</gene>
<dbReference type="EMBL" id="VLLF01000007">
    <property type="protein sequence ID" value="TWI84625.1"/>
    <property type="molecule type" value="Genomic_DNA"/>
</dbReference>
<comment type="caution">
    <text evidence="4">The sequence shown here is derived from an EMBL/GenBank/DDBJ whole genome shotgun (WGS) entry which is preliminary data.</text>
</comment>
<dbReference type="PANTHER" id="PTHR32347:SF23">
    <property type="entry name" value="BLL5650 PROTEIN"/>
    <property type="match status" value="1"/>
</dbReference>